<comment type="similarity">
    <text evidence="2">Belongs to the pyrroline-5-carboxylate reductase family.</text>
</comment>
<evidence type="ECO:0000256" key="6">
    <source>
        <dbReference type="ARBA" id="ARBA00052690"/>
    </source>
</evidence>
<dbReference type="PANTHER" id="PTHR11645">
    <property type="entry name" value="PYRROLINE-5-CARBOXYLATE REDUCTASE"/>
    <property type="match status" value="1"/>
</dbReference>
<dbReference type="AlphaFoldDB" id="A0A3S4HDI9"/>
<keyword evidence="3" id="KW-0028">Amino-acid biosynthesis</keyword>
<dbReference type="InterPro" id="IPR028939">
    <property type="entry name" value="P5C_Rdtase_cat_N"/>
</dbReference>
<dbReference type="Proteomes" id="UP000282433">
    <property type="component" value="Chromosome"/>
</dbReference>
<evidence type="ECO:0000256" key="4">
    <source>
        <dbReference type="ARBA" id="ARBA00023002"/>
    </source>
</evidence>
<comment type="catalytic activity">
    <reaction evidence="5">
        <text>L-proline + NAD(+) = (S)-1-pyrroline-5-carboxylate + NADH + 2 H(+)</text>
        <dbReference type="Rhea" id="RHEA:14105"/>
        <dbReference type="ChEBI" id="CHEBI:15378"/>
        <dbReference type="ChEBI" id="CHEBI:17388"/>
        <dbReference type="ChEBI" id="CHEBI:57540"/>
        <dbReference type="ChEBI" id="CHEBI:57945"/>
        <dbReference type="ChEBI" id="CHEBI:60039"/>
        <dbReference type="EC" id="1.5.1.2"/>
    </reaction>
</comment>
<reference evidence="8 9" key="1">
    <citation type="submission" date="2018-12" db="EMBL/GenBank/DDBJ databases">
        <authorList>
            <consortium name="Pathogen Informatics"/>
        </authorList>
    </citation>
    <scope>NUCLEOTIDE SEQUENCE [LARGE SCALE GENOMIC DNA]</scope>
    <source>
        <strain evidence="8 9">NCTC13635</strain>
    </source>
</reference>
<proteinExistence type="inferred from homology"/>
<dbReference type="GO" id="GO:0055129">
    <property type="term" value="P:L-proline biosynthetic process"/>
    <property type="evidence" value="ECO:0007669"/>
    <property type="project" value="TreeGrafter"/>
</dbReference>
<dbReference type="GO" id="GO:0004735">
    <property type="term" value="F:pyrroline-5-carboxylate reductase activity"/>
    <property type="evidence" value="ECO:0007669"/>
    <property type="project" value="UniProtKB-EC"/>
</dbReference>
<evidence type="ECO:0000256" key="3">
    <source>
        <dbReference type="ARBA" id="ARBA00022650"/>
    </source>
</evidence>
<dbReference type="Gene3D" id="3.40.50.720">
    <property type="entry name" value="NAD(P)-binding Rossmann-like Domain"/>
    <property type="match status" value="1"/>
</dbReference>
<evidence type="ECO:0000313" key="8">
    <source>
        <dbReference type="EMBL" id="VEB05757.1"/>
    </source>
</evidence>
<keyword evidence="3" id="KW-0641">Proline biosynthesis</keyword>
<dbReference type="FunFam" id="3.40.50.720:FF:000105">
    <property type="entry name" value="Pyrroline-5-carboxylate reductase"/>
    <property type="match status" value="1"/>
</dbReference>
<evidence type="ECO:0000256" key="1">
    <source>
        <dbReference type="ARBA" id="ARBA00005205"/>
    </source>
</evidence>
<gene>
    <name evidence="8" type="primary">proC_2</name>
    <name evidence="8" type="ORF">NCTC13635_05483</name>
</gene>
<accession>A0A3S4HDI9</accession>
<organism evidence="8 9">
    <name type="scientific">Klebsiella pneumoniae</name>
    <dbReference type="NCBI Taxonomy" id="573"/>
    <lineage>
        <taxon>Bacteria</taxon>
        <taxon>Pseudomonadati</taxon>
        <taxon>Pseudomonadota</taxon>
        <taxon>Gammaproteobacteria</taxon>
        <taxon>Enterobacterales</taxon>
        <taxon>Enterobacteriaceae</taxon>
        <taxon>Klebsiella/Raoultella group</taxon>
        <taxon>Klebsiella</taxon>
        <taxon>Klebsiella pneumoniae complex</taxon>
    </lineage>
</organism>
<comment type="pathway">
    <text evidence="1">Amino-acid biosynthesis; L-proline biosynthesis; L-proline from L-glutamate 5-semialdehyde: step 1/1.</text>
</comment>
<dbReference type="InterPro" id="IPR036291">
    <property type="entry name" value="NAD(P)-bd_dom_sf"/>
</dbReference>
<keyword evidence="4 8" id="KW-0560">Oxidoreductase</keyword>
<evidence type="ECO:0000313" key="9">
    <source>
        <dbReference type="Proteomes" id="UP000282433"/>
    </source>
</evidence>
<dbReference type="SUPFAM" id="SSF51735">
    <property type="entry name" value="NAD(P)-binding Rossmann-fold domains"/>
    <property type="match status" value="1"/>
</dbReference>
<dbReference type="EC" id="1.5.1.2" evidence="8"/>
<comment type="catalytic activity">
    <reaction evidence="6">
        <text>L-proline + NADP(+) = (S)-1-pyrroline-5-carboxylate + NADPH + 2 H(+)</text>
        <dbReference type="Rhea" id="RHEA:14109"/>
        <dbReference type="ChEBI" id="CHEBI:15378"/>
        <dbReference type="ChEBI" id="CHEBI:17388"/>
        <dbReference type="ChEBI" id="CHEBI:57783"/>
        <dbReference type="ChEBI" id="CHEBI:58349"/>
        <dbReference type="ChEBI" id="CHEBI:60039"/>
        <dbReference type="EC" id="1.5.1.2"/>
    </reaction>
</comment>
<dbReference type="Pfam" id="PF03807">
    <property type="entry name" value="F420_oxidored"/>
    <property type="match status" value="1"/>
</dbReference>
<dbReference type="EMBL" id="LR134162">
    <property type="protein sequence ID" value="VEB05757.1"/>
    <property type="molecule type" value="Genomic_DNA"/>
</dbReference>
<protein>
    <submittedName>
        <fullName evidence="8">Pyrroline-5-carboxylate reductase</fullName>
        <ecNumber evidence="8">1.5.1.2</ecNumber>
    </submittedName>
</protein>
<feature type="domain" description="Pyrroline-5-carboxylate reductase catalytic N-terminal" evidence="7">
    <location>
        <begin position="4"/>
        <end position="99"/>
    </location>
</feature>
<sequence length="201" mass="21179">MDKKIGFIGCGNMGKAILGGLIASGQVQPGQIWVYTPSPDKVAALRDQYGINAASSAQEVAQIADIVFGAVKPGIMTKVLGDIASSLNKESLVVSIAAGVTLEQLARALGHDRKIIRAMPNTPSLVNAGMTSVTPNALVSSEDVAEVLTIFRCFGQAEQIAEPMIHPVVGGKRFGAGLCLYVYRSDGRCRRPRRNAARSGL</sequence>
<evidence type="ECO:0000259" key="7">
    <source>
        <dbReference type="Pfam" id="PF03807"/>
    </source>
</evidence>
<evidence type="ECO:0000256" key="5">
    <source>
        <dbReference type="ARBA" id="ARBA00050547"/>
    </source>
</evidence>
<name>A0A3S4HDI9_KLEPN</name>
<evidence type="ECO:0000256" key="2">
    <source>
        <dbReference type="ARBA" id="ARBA00005525"/>
    </source>
</evidence>
<dbReference type="PANTHER" id="PTHR11645:SF0">
    <property type="entry name" value="PYRROLINE-5-CARBOXYLATE REDUCTASE 3"/>
    <property type="match status" value="1"/>
</dbReference>